<gene>
    <name evidence="6" type="ORF">B0H16DRAFT_1537943</name>
</gene>
<dbReference type="GO" id="GO:0005635">
    <property type="term" value="C:nuclear envelope"/>
    <property type="evidence" value="ECO:0007669"/>
    <property type="project" value="TreeGrafter"/>
</dbReference>
<evidence type="ECO:0000256" key="4">
    <source>
        <dbReference type="ARBA" id="ARBA00023136"/>
    </source>
</evidence>
<keyword evidence="3 5" id="KW-1133">Transmembrane helix</keyword>
<evidence type="ECO:0000256" key="3">
    <source>
        <dbReference type="ARBA" id="ARBA00022989"/>
    </source>
</evidence>
<dbReference type="InterPro" id="IPR023352">
    <property type="entry name" value="MAPEG-like_dom_sf"/>
</dbReference>
<reference evidence="6" key="1">
    <citation type="submission" date="2023-03" db="EMBL/GenBank/DDBJ databases">
        <title>Massive genome expansion in bonnet fungi (Mycena s.s.) driven by repeated elements and novel gene families across ecological guilds.</title>
        <authorList>
            <consortium name="Lawrence Berkeley National Laboratory"/>
            <person name="Harder C.B."/>
            <person name="Miyauchi S."/>
            <person name="Viragh M."/>
            <person name="Kuo A."/>
            <person name="Thoen E."/>
            <person name="Andreopoulos B."/>
            <person name="Lu D."/>
            <person name="Skrede I."/>
            <person name="Drula E."/>
            <person name="Henrissat B."/>
            <person name="Morin E."/>
            <person name="Kohler A."/>
            <person name="Barry K."/>
            <person name="LaButti K."/>
            <person name="Morin E."/>
            <person name="Salamov A."/>
            <person name="Lipzen A."/>
            <person name="Mereny Z."/>
            <person name="Hegedus B."/>
            <person name="Baldrian P."/>
            <person name="Stursova M."/>
            <person name="Weitz H."/>
            <person name="Taylor A."/>
            <person name="Grigoriev I.V."/>
            <person name="Nagy L.G."/>
            <person name="Martin F."/>
            <person name="Kauserud H."/>
        </authorList>
    </citation>
    <scope>NUCLEOTIDE SEQUENCE</scope>
    <source>
        <strain evidence="6">CBHHK182m</strain>
    </source>
</reference>
<name>A0AAD7J4S4_9AGAR</name>
<dbReference type="Proteomes" id="UP001215598">
    <property type="component" value="Unassembled WGS sequence"/>
</dbReference>
<evidence type="ECO:0000313" key="7">
    <source>
        <dbReference type="Proteomes" id="UP001215598"/>
    </source>
</evidence>
<evidence type="ECO:0000256" key="2">
    <source>
        <dbReference type="ARBA" id="ARBA00022692"/>
    </source>
</evidence>
<proteinExistence type="predicted"/>
<evidence type="ECO:0008006" key="8">
    <source>
        <dbReference type="Google" id="ProtNLM"/>
    </source>
</evidence>
<dbReference type="GO" id="GO:0004602">
    <property type="term" value="F:glutathione peroxidase activity"/>
    <property type="evidence" value="ECO:0007669"/>
    <property type="project" value="TreeGrafter"/>
</dbReference>
<dbReference type="GO" id="GO:0004364">
    <property type="term" value="F:glutathione transferase activity"/>
    <property type="evidence" value="ECO:0007669"/>
    <property type="project" value="TreeGrafter"/>
</dbReference>
<evidence type="ECO:0000256" key="1">
    <source>
        <dbReference type="ARBA" id="ARBA00004141"/>
    </source>
</evidence>
<dbReference type="Pfam" id="PF01124">
    <property type="entry name" value="MAPEG"/>
    <property type="match status" value="1"/>
</dbReference>
<dbReference type="PANTHER" id="PTHR10250:SF26">
    <property type="entry name" value="GLUTATHIONE S-TRANSFERASE 3, MITOCHONDRIAL"/>
    <property type="match status" value="1"/>
</dbReference>
<dbReference type="Gene3D" id="1.20.120.550">
    <property type="entry name" value="Membrane associated eicosanoid/glutathione metabolism-like domain"/>
    <property type="match status" value="1"/>
</dbReference>
<dbReference type="AlphaFoldDB" id="A0AAD7J4S4"/>
<protein>
    <recommendedName>
        <fullName evidence="8">Microsomal glutathione S-transferase 3</fullName>
    </recommendedName>
</protein>
<accession>A0AAD7J4S4</accession>
<dbReference type="SUPFAM" id="SSF161084">
    <property type="entry name" value="MAPEG domain-like"/>
    <property type="match status" value="1"/>
</dbReference>
<feature type="transmembrane region" description="Helical" evidence="5">
    <location>
        <begin position="124"/>
        <end position="146"/>
    </location>
</feature>
<dbReference type="InterPro" id="IPR001129">
    <property type="entry name" value="Membr-assoc_MAPEG"/>
</dbReference>
<comment type="caution">
    <text evidence="6">The sequence shown here is derived from an EMBL/GenBank/DDBJ whole genome shotgun (WGS) entry which is preliminary data.</text>
</comment>
<sequence length="151" mass="16952">MPTSVPAGTGYVAGAILSTVFLFVYQIRLTSKWRRISGIEYPRAYADKEEMNANPNAVVFNCAQRAHQNTIENIIAIYPMTLITSIKHPYITAAAVGLWTLSRLSYTRGYVTGDPQKRYTFISVLHYPIITGHMLACVYVVGQLIYEELTL</sequence>
<keyword evidence="7" id="KW-1185">Reference proteome</keyword>
<dbReference type="PANTHER" id="PTHR10250">
    <property type="entry name" value="MICROSOMAL GLUTATHIONE S-TRANSFERASE"/>
    <property type="match status" value="1"/>
</dbReference>
<keyword evidence="4 5" id="KW-0472">Membrane</keyword>
<dbReference type="EMBL" id="JARKIB010000045">
    <property type="protein sequence ID" value="KAJ7757075.1"/>
    <property type="molecule type" value="Genomic_DNA"/>
</dbReference>
<evidence type="ECO:0000256" key="5">
    <source>
        <dbReference type="SAM" id="Phobius"/>
    </source>
</evidence>
<keyword evidence="2 5" id="KW-0812">Transmembrane</keyword>
<feature type="transmembrane region" description="Helical" evidence="5">
    <location>
        <begin position="6"/>
        <end position="25"/>
    </location>
</feature>
<evidence type="ECO:0000313" key="6">
    <source>
        <dbReference type="EMBL" id="KAJ7757075.1"/>
    </source>
</evidence>
<dbReference type="GO" id="GO:0005783">
    <property type="term" value="C:endoplasmic reticulum"/>
    <property type="evidence" value="ECO:0007669"/>
    <property type="project" value="TreeGrafter"/>
</dbReference>
<dbReference type="InterPro" id="IPR050997">
    <property type="entry name" value="MAPEG"/>
</dbReference>
<dbReference type="GO" id="GO:0016020">
    <property type="term" value="C:membrane"/>
    <property type="evidence" value="ECO:0007669"/>
    <property type="project" value="UniProtKB-SubCell"/>
</dbReference>
<organism evidence="6 7">
    <name type="scientific">Mycena metata</name>
    <dbReference type="NCBI Taxonomy" id="1033252"/>
    <lineage>
        <taxon>Eukaryota</taxon>
        <taxon>Fungi</taxon>
        <taxon>Dikarya</taxon>
        <taxon>Basidiomycota</taxon>
        <taxon>Agaricomycotina</taxon>
        <taxon>Agaricomycetes</taxon>
        <taxon>Agaricomycetidae</taxon>
        <taxon>Agaricales</taxon>
        <taxon>Marasmiineae</taxon>
        <taxon>Mycenaceae</taxon>
        <taxon>Mycena</taxon>
    </lineage>
</organism>
<comment type="subcellular location">
    <subcellularLocation>
        <location evidence="1">Membrane</location>
        <topology evidence="1">Multi-pass membrane protein</topology>
    </subcellularLocation>
</comment>